<comment type="caution">
    <text evidence="3">The sequence shown here is derived from an EMBL/GenBank/DDBJ whole genome shotgun (WGS) entry which is preliminary data.</text>
</comment>
<feature type="compositionally biased region" description="Low complexity" evidence="1">
    <location>
        <begin position="168"/>
        <end position="193"/>
    </location>
</feature>
<feature type="non-terminal residue" evidence="3">
    <location>
        <position position="541"/>
    </location>
</feature>
<evidence type="ECO:0000259" key="2">
    <source>
        <dbReference type="PROSITE" id="PS50053"/>
    </source>
</evidence>
<sequence>MSTTNATGAAGEWLIRVKALMESGREEVFSVTTKPDDTVGAFRIKLAASSQVEPRKQRLIFSGRVLTSDSAKLSDVGLSNGSALHMVTRPQASNPASASESTSEPAGQSPGQTRAEAFGQSPFAALMGQSLQGMRTGFPGGITLTFEIDEPIGMMPLEMPPPPPPPTMTTGTQQQQQQQQNQQSRMRQQPQQSAERQEDRIFRHIHHILDSQIRRLNRARNQHIQVMQSTVSSMFRDFGRGDGGRWLALVPERGYIPVDREVNPGSPLTTEELRRDPVPLLESPNQSPDSAYMSIPGLGHIQDTVHASDPASYRSGSLPSTAQANELVHNLVDHVLPNIRRLPGRSTFDYHTGTPEYISQSTANPIEAAGAGLAGLGDAFVEVGRALQTIGGQWQGASVTDAESAYTSEDMHSVLESISELISAASVATPFLRSIPTRQAGSTAETWEGAPEGPGDSVGSDATRNSRESAGRHSYLISSMFQRNYRRLAQSLLMLSSSRISEDQPSRTDSPPSSPLEQALRSLQNSLSILNSTVDRATFLG</sequence>
<feature type="domain" description="Ubiquitin-like" evidence="2">
    <location>
        <begin position="15"/>
        <end position="93"/>
    </location>
</feature>
<dbReference type="OrthoDB" id="419317at2759"/>
<proteinExistence type="predicted"/>
<feature type="region of interest" description="Disordered" evidence="1">
    <location>
        <begin position="153"/>
        <end position="197"/>
    </location>
</feature>
<dbReference type="AlphaFoldDB" id="A0A9W8HF98"/>
<dbReference type="PROSITE" id="PS50053">
    <property type="entry name" value="UBIQUITIN_2"/>
    <property type="match status" value="1"/>
</dbReference>
<feature type="compositionally biased region" description="Low complexity" evidence="1">
    <location>
        <begin position="92"/>
        <end position="106"/>
    </location>
</feature>
<feature type="region of interest" description="Disordered" evidence="1">
    <location>
        <begin position="498"/>
        <end position="517"/>
    </location>
</feature>
<feature type="region of interest" description="Disordered" evidence="1">
    <location>
        <begin position="438"/>
        <end position="470"/>
    </location>
</feature>
<accession>A0A9W8HF98</accession>
<dbReference type="Gene3D" id="3.10.20.90">
    <property type="entry name" value="Phosphatidylinositol 3-kinase Catalytic Subunit, Chain A, domain 1"/>
    <property type="match status" value="1"/>
</dbReference>
<name>A0A9W8HF98_9FUNG</name>
<keyword evidence="4" id="KW-1185">Reference proteome</keyword>
<evidence type="ECO:0000313" key="3">
    <source>
        <dbReference type="EMBL" id="KAJ2785151.1"/>
    </source>
</evidence>
<protein>
    <recommendedName>
        <fullName evidence="2">Ubiquitin-like domain-containing protein</fullName>
    </recommendedName>
</protein>
<dbReference type="PANTHER" id="PTHR10677">
    <property type="entry name" value="UBIQUILIN"/>
    <property type="match status" value="1"/>
</dbReference>
<evidence type="ECO:0000313" key="4">
    <source>
        <dbReference type="Proteomes" id="UP001140172"/>
    </source>
</evidence>
<dbReference type="Pfam" id="PF00240">
    <property type="entry name" value="ubiquitin"/>
    <property type="match status" value="1"/>
</dbReference>
<dbReference type="EMBL" id="JANBUM010000095">
    <property type="protein sequence ID" value="KAJ2785151.1"/>
    <property type="molecule type" value="Genomic_DNA"/>
</dbReference>
<feature type="region of interest" description="Disordered" evidence="1">
    <location>
        <begin position="90"/>
        <end position="115"/>
    </location>
</feature>
<dbReference type="SUPFAM" id="SSF54236">
    <property type="entry name" value="Ubiquitin-like"/>
    <property type="match status" value="1"/>
</dbReference>
<dbReference type="Proteomes" id="UP001140172">
    <property type="component" value="Unassembled WGS sequence"/>
</dbReference>
<dbReference type="GO" id="GO:0006511">
    <property type="term" value="P:ubiquitin-dependent protein catabolic process"/>
    <property type="evidence" value="ECO:0007669"/>
    <property type="project" value="TreeGrafter"/>
</dbReference>
<organism evidence="3 4">
    <name type="scientific">Coemansia interrupta</name>
    <dbReference type="NCBI Taxonomy" id="1126814"/>
    <lineage>
        <taxon>Eukaryota</taxon>
        <taxon>Fungi</taxon>
        <taxon>Fungi incertae sedis</taxon>
        <taxon>Zoopagomycota</taxon>
        <taxon>Kickxellomycotina</taxon>
        <taxon>Kickxellomycetes</taxon>
        <taxon>Kickxellales</taxon>
        <taxon>Kickxellaceae</taxon>
        <taxon>Coemansia</taxon>
    </lineage>
</organism>
<dbReference type="SMART" id="SM00213">
    <property type="entry name" value="UBQ"/>
    <property type="match status" value="1"/>
</dbReference>
<dbReference type="InterPro" id="IPR015496">
    <property type="entry name" value="Ubiquilin"/>
</dbReference>
<evidence type="ECO:0000256" key="1">
    <source>
        <dbReference type="SAM" id="MobiDB-lite"/>
    </source>
</evidence>
<dbReference type="PANTHER" id="PTHR10677:SF3">
    <property type="entry name" value="FI07626P-RELATED"/>
    <property type="match status" value="1"/>
</dbReference>
<feature type="compositionally biased region" description="Pro residues" evidence="1">
    <location>
        <begin position="158"/>
        <end position="167"/>
    </location>
</feature>
<dbReference type="InterPro" id="IPR000626">
    <property type="entry name" value="Ubiquitin-like_dom"/>
</dbReference>
<dbReference type="InterPro" id="IPR029071">
    <property type="entry name" value="Ubiquitin-like_domsf"/>
</dbReference>
<dbReference type="GO" id="GO:0005829">
    <property type="term" value="C:cytosol"/>
    <property type="evidence" value="ECO:0007669"/>
    <property type="project" value="TreeGrafter"/>
</dbReference>
<reference evidence="3" key="1">
    <citation type="submission" date="2022-07" db="EMBL/GenBank/DDBJ databases">
        <title>Phylogenomic reconstructions and comparative analyses of Kickxellomycotina fungi.</title>
        <authorList>
            <person name="Reynolds N.K."/>
            <person name="Stajich J.E."/>
            <person name="Barry K."/>
            <person name="Grigoriev I.V."/>
            <person name="Crous P."/>
            <person name="Smith M.E."/>
        </authorList>
    </citation>
    <scope>NUCLEOTIDE SEQUENCE</scope>
    <source>
        <strain evidence="3">BCRC 34489</strain>
    </source>
</reference>
<dbReference type="GO" id="GO:0031593">
    <property type="term" value="F:polyubiquitin modification-dependent protein binding"/>
    <property type="evidence" value="ECO:0007669"/>
    <property type="project" value="TreeGrafter"/>
</dbReference>
<gene>
    <name evidence="3" type="ORF">GGI15_002011</name>
</gene>